<protein>
    <submittedName>
        <fullName evidence="4">Helix-hairpin-helix domain-containing protein</fullName>
    </submittedName>
</protein>
<dbReference type="InterPro" id="IPR004509">
    <property type="entry name" value="Competence_ComEA_HhH"/>
</dbReference>
<feature type="chain" id="PRO_5045956461" evidence="2">
    <location>
        <begin position="21"/>
        <end position="94"/>
    </location>
</feature>
<feature type="domain" description="Helix-hairpin-helix DNA-binding motif class 1" evidence="3">
    <location>
        <begin position="64"/>
        <end position="83"/>
    </location>
</feature>
<dbReference type="SUPFAM" id="SSF47781">
    <property type="entry name" value="RuvA domain 2-like"/>
    <property type="match status" value="1"/>
</dbReference>
<dbReference type="InterPro" id="IPR010994">
    <property type="entry name" value="RuvA_2-like"/>
</dbReference>
<gene>
    <name evidence="4" type="ORF">NM961_08795</name>
</gene>
<keyword evidence="5" id="KW-1185">Reference proteome</keyword>
<dbReference type="PANTHER" id="PTHR21180:SF32">
    <property type="entry name" value="ENDONUCLEASE_EXONUCLEASE_PHOSPHATASE FAMILY DOMAIN-CONTAINING PROTEIN 1"/>
    <property type="match status" value="1"/>
</dbReference>
<sequence>MHTFIKSLLLSLALCLPAFAGQPPVNVNTADAATIAASLKGVGQSKAEAIVAWREKNGSFKSPEELAKVQGIGDKTVAANRELILVEGTAANTR</sequence>
<evidence type="ECO:0000259" key="3">
    <source>
        <dbReference type="SMART" id="SM00278"/>
    </source>
</evidence>
<proteinExistence type="predicted"/>
<comment type="caution">
    <text evidence="4">The sequence shown here is derived from an EMBL/GenBank/DDBJ whole genome shotgun (WGS) entry which is preliminary data.</text>
</comment>
<evidence type="ECO:0000313" key="4">
    <source>
        <dbReference type="EMBL" id="MCQ4164807.1"/>
    </source>
</evidence>
<feature type="signal peptide" evidence="2">
    <location>
        <begin position="1"/>
        <end position="20"/>
    </location>
</feature>
<evidence type="ECO:0000256" key="2">
    <source>
        <dbReference type="SAM" id="SignalP"/>
    </source>
</evidence>
<accession>A0ABT1QRD0</accession>
<organism evidence="4 5">
    <name type="scientific">Tahibacter harae</name>
    <dbReference type="NCBI Taxonomy" id="2963937"/>
    <lineage>
        <taxon>Bacteria</taxon>
        <taxon>Pseudomonadati</taxon>
        <taxon>Pseudomonadota</taxon>
        <taxon>Gammaproteobacteria</taxon>
        <taxon>Lysobacterales</taxon>
        <taxon>Rhodanobacteraceae</taxon>
        <taxon>Tahibacter</taxon>
    </lineage>
</organism>
<dbReference type="SMART" id="SM00278">
    <property type="entry name" value="HhH1"/>
    <property type="match status" value="2"/>
</dbReference>
<dbReference type="EMBL" id="JANFQO010000006">
    <property type="protein sequence ID" value="MCQ4164807.1"/>
    <property type="molecule type" value="Genomic_DNA"/>
</dbReference>
<dbReference type="Gene3D" id="1.10.150.280">
    <property type="entry name" value="AF1531-like domain"/>
    <property type="match status" value="1"/>
</dbReference>
<evidence type="ECO:0000313" key="5">
    <source>
        <dbReference type="Proteomes" id="UP001165498"/>
    </source>
</evidence>
<keyword evidence="1" id="KW-0963">Cytoplasm</keyword>
<reference evidence="4" key="1">
    <citation type="submission" date="2022-07" db="EMBL/GenBank/DDBJ databases">
        <title>Tahibacter sp., a new gammaproteobacterium isolated from the silt sample collected at pig farm.</title>
        <authorList>
            <person name="Chen H."/>
        </authorList>
    </citation>
    <scope>NUCLEOTIDE SEQUENCE</scope>
    <source>
        <strain evidence="4">P2K</strain>
    </source>
</reference>
<feature type="domain" description="Helix-hairpin-helix DNA-binding motif class 1" evidence="3">
    <location>
        <begin position="34"/>
        <end position="53"/>
    </location>
</feature>
<evidence type="ECO:0000256" key="1">
    <source>
        <dbReference type="ARBA" id="ARBA00022490"/>
    </source>
</evidence>
<dbReference type="PANTHER" id="PTHR21180">
    <property type="entry name" value="ENDONUCLEASE/EXONUCLEASE/PHOSPHATASE FAMILY DOMAIN-CONTAINING PROTEIN 1"/>
    <property type="match status" value="1"/>
</dbReference>
<name>A0ABT1QRD0_9GAMM</name>
<dbReference type="RefSeq" id="WP_255913751.1">
    <property type="nucleotide sequence ID" value="NZ_JANFQO010000006.1"/>
</dbReference>
<dbReference type="InterPro" id="IPR003583">
    <property type="entry name" value="Hlx-hairpin-Hlx_DNA-bd_motif"/>
</dbReference>
<dbReference type="NCBIfam" id="TIGR00426">
    <property type="entry name" value="competence protein ComEA helix-hairpin-helix repeat region"/>
    <property type="match status" value="1"/>
</dbReference>
<keyword evidence="2" id="KW-0732">Signal</keyword>
<dbReference type="InterPro" id="IPR051675">
    <property type="entry name" value="Endo/Exo/Phosphatase_dom_1"/>
</dbReference>
<dbReference type="Proteomes" id="UP001165498">
    <property type="component" value="Unassembled WGS sequence"/>
</dbReference>
<dbReference type="Pfam" id="PF12836">
    <property type="entry name" value="HHH_3"/>
    <property type="match status" value="1"/>
</dbReference>